<evidence type="ECO:0000313" key="2">
    <source>
        <dbReference type="Proteomes" id="UP000326565"/>
    </source>
</evidence>
<reference evidence="1 2" key="1">
    <citation type="submission" date="2019-04" db="EMBL/GenBank/DDBJ databases">
        <title>Friends and foes A comparative genomics study of 23 Aspergillus species from section Flavi.</title>
        <authorList>
            <consortium name="DOE Joint Genome Institute"/>
            <person name="Kjaerbolling I."/>
            <person name="Vesth T."/>
            <person name="Frisvad J.C."/>
            <person name="Nybo J.L."/>
            <person name="Theobald S."/>
            <person name="Kildgaard S."/>
            <person name="Isbrandt T."/>
            <person name="Kuo A."/>
            <person name="Sato A."/>
            <person name="Lyhne E.K."/>
            <person name="Kogle M.E."/>
            <person name="Wiebenga A."/>
            <person name="Kun R.S."/>
            <person name="Lubbers R.J."/>
            <person name="Makela M.R."/>
            <person name="Barry K."/>
            <person name="Chovatia M."/>
            <person name="Clum A."/>
            <person name="Daum C."/>
            <person name="Haridas S."/>
            <person name="He G."/>
            <person name="LaButti K."/>
            <person name="Lipzen A."/>
            <person name="Mondo S."/>
            <person name="Riley R."/>
            <person name="Salamov A."/>
            <person name="Simmons B.A."/>
            <person name="Magnuson J.K."/>
            <person name="Henrissat B."/>
            <person name="Mortensen U.H."/>
            <person name="Larsen T.O."/>
            <person name="Devries R.P."/>
            <person name="Grigoriev I.V."/>
            <person name="Machida M."/>
            <person name="Baker S.E."/>
            <person name="Andersen M.R."/>
        </authorList>
    </citation>
    <scope>NUCLEOTIDE SEQUENCE [LARGE SCALE GENOMIC DNA]</scope>
    <source>
        <strain evidence="1 2">CBS 151.66</strain>
    </source>
</reference>
<proteinExistence type="predicted"/>
<organism evidence="1 2">
    <name type="scientific">Aspergillus leporis</name>
    <dbReference type="NCBI Taxonomy" id="41062"/>
    <lineage>
        <taxon>Eukaryota</taxon>
        <taxon>Fungi</taxon>
        <taxon>Dikarya</taxon>
        <taxon>Ascomycota</taxon>
        <taxon>Pezizomycotina</taxon>
        <taxon>Eurotiomycetes</taxon>
        <taxon>Eurotiomycetidae</taxon>
        <taxon>Eurotiales</taxon>
        <taxon>Aspergillaceae</taxon>
        <taxon>Aspergillus</taxon>
        <taxon>Aspergillus subgen. Circumdati</taxon>
    </lineage>
</organism>
<dbReference type="EMBL" id="ML732210">
    <property type="protein sequence ID" value="KAB8074409.1"/>
    <property type="molecule type" value="Genomic_DNA"/>
</dbReference>
<dbReference type="AlphaFoldDB" id="A0A5N5X1D9"/>
<accession>A0A5N5X1D9</accession>
<evidence type="ECO:0000313" key="1">
    <source>
        <dbReference type="EMBL" id="KAB8074409.1"/>
    </source>
</evidence>
<dbReference type="OrthoDB" id="3914029at2759"/>
<keyword evidence="2" id="KW-1185">Reference proteome</keyword>
<dbReference type="Proteomes" id="UP000326565">
    <property type="component" value="Unassembled WGS sequence"/>
</dbReference>
<sequence length="163" mass="18159">MSESPLPSCEYIIPSYEEIHRHLDESRVQRVQSILSQYPRAQNSYSTTKDPEVVGFPTSAVVKLVQLHGEEHTIEFWRQSAARLAASGHRLEGSSELPASDRAVSVGRLTRSSPEAIVVDRKLGWSAENEEATGRKLVKDQNDLGLYENCNAPGIRLSVEVEE</sequence>
<name>A0A5N5X1D9_9EURO</name>
<gene>
    <name evidence="1" type="ORF">BDV29DRAFT_201361</name>
</gene>
<protein>
    <submittedName>
        <fullName evidence="1">Uncharacterized protein</fullName>
    </submittedName>
</protein>